<dbReference type="PANTHER" id="PTHR43794">
    <property type="entry name" value="AMINOHYDROLASE SSNA-RELATED"/>
    <property type="match status" value="1"/>
</dbReference>
<proteinExistence type="predicted"/>
<feature type="domain" description="Amidohydrolase-related" evidence="2">
    <location>
        <begin position="126"/>
        <end position="470"/>
    </location>
</feature>
<dbReference type="InterPro" id="IPR006680">
    <property type="entry name" value="Amidohydro-rel"/>
</dbReference>
<evidence type="ECO:0000313" key="3">
    <source>
        <dbReference type="EMBL" id="MBU2667223.1"/>
    </source>
</evidence>
<dbReference type="InterPro" id="IPR011059">
    <property type="entry name" value="Metal-dep_hydrolase_composite"/>
</dbReference>
<keyword evidence="1" id="KW-0378">Hydrolase</keyword>
<gene>
    <name evidence="3" type="ORF">KOI35_27310</name>
</gene>
<dbReference type="Proteomes" id="UP001519654">
    <property type="component" value="Unassembled WGS sequence"/>
</dbReference>
<evidence type="ECO:0000259" key="2">
    <source>
        <dbReference type="Pfam" id="PF01979"/>
    </source>
</evidence>
<dbReference type="RefSeq" id="WP_215791474.1">
    <property type="nucleotide sequence ID" value="NZ_JAHKKG010000008.1"/>
</dbReference>
<name>A0ABS5YV28_9ACTN</name>
<dbReference type="SUPFAM" id="SSF51338">
    <property type="entry name" value="Composite domain of metallo-dependent hydrolases"/>
    <property type="match status" value="1"/>
</dbReference>
<dbReference type="PROSITE" id="PS51318">
    <property type="entry name" value="TAT"/>
    <property type="match status" value="1"/>
</dbReference>
<dbReference type="SUPFAM" id="SSF51556">
    <property type="entry name" value="Metallo-dependent hydrolases"/>
    <property type="match status" value="1"/>
</dbReference>
<reference evidence="3 4" key="1">
    <citation type="submission" date="2021-06" db="EMBL/GenBank/DDBJ databases">
        <title>Actinoplanes lichenicola sp. nov., and Actinoplanes ovalisporus sp. nov., isolated from lichen in Thailand.</title>
        <authorList>
            <person name="Saeng-In P."/>
            <person name="Kanchanasin P."/>
            <person name="Yuki M."/>
            <person name="Kudo T."/>
            <person name="Ohkuma M."/>
            <person name="Phongsopitanun W."/>
            <person name="Tanasupawat S."/>
        </authorList>
    </citation>
    <scope>NUCLEOTIDE SEQUENCE [LARGE SCALE GENOMIC DNA]</scope>
    <source>
        <strain evidence="3 4">NBRC 110975</strain>
    </source>
</reference>
<dbReference type="Gene3D" id="2.30.40.10">
    <property type="entry name" value="Urease, subunit C, domain 1"/>
    <property type="match status" value="1"/>
</dbReference>
<dbReference type="Gene3D" id="3.20.20.140">
    <property type="entry name" value="Metal-dependent hydrolases"/>
    <property type="match status" value="1"/>
</dbReference>
<protein>
    <submittedName>
        <fullName evidence="3">Amidohydrolase family protein</fullName>
    </submittedName>
</protein>
<evidence type="ECO:0000256" key="1">
    <source>
        <dbReference type="ARBA" id="ARBA00022801"/>
    </source>
</evidence>
<keyword evidence="4" id="KW-1185">Reference proteome</keyword>
<dbReference type="Pfam" id="PF01979">
    <property type="entry name" value="Amidohydro_1"/>
    <property type="match status" value="1"/>
</dbReference>
<dbReference type="InterPro" id="IPR050287">
    <property type="entry name" value="MTA/SAH_deaminase"/>
</dbReference>
<evidence type="ECO:0000313" key="4">
    <source>
        <dbReference type="Proteomes" id="UP001519654"/>
    </source>
</evidence>
<comment type="caution">
    <text evidence="3">The sequence shown here is derived from an EMBL/GenBank/DDBJ whole genome shotgun (WGS) entry which is preliminary data.</text>
</comment>
<dbReference type="InterPro" id="IPR006311">
    <property type="entry name" value="TAT_signal"/>
</dbReference>
<sequence length="538" mass="57033">MTPASIDDAHEMHSTGCAVCDAGRNTGADGTAVAERLLSRRALLGGAAGAAAAIPLLSAAPAAAAPAPRGDRTLVLEPSWVLTYEKGDLQLRSDHSVVVQDGRIAAITAGRLRGHQNRIEMPGQLLIPGMISAHTHVALGSSTRGLIESGRSFAIPGVRSMDLDDDDLDALTAYNLAEILRAGCTTQVEQSLDLRHAQSYVRVARRWGVRGYPAPMLPNFARVVTLRARTTDQELFDSVPAQLKEIEAALRWGRTVNGAEGGRIRPQMAPQGPETATPETLDAIFRAARQLGNGIHTHLATGAPESATVARLWGKAPVKWIEDHGFYDVPLIGAHLGGWDVTGDAPFLAGKKNFTYAHCPSGAGAGAGSAGQPFIEALAAGINTAVALDSHSNDMIENAKLAVLYGRLRHSLISATSPVPVRRPTVWDMIKSVTVNPANGLGRADLGRIEVGAKADLTSIDVSGFLVGAGVAGPEPLNNLLYANGLHVRNVMTEGRLQIRDGRLVVDDERRVVARGGAVVRKLWARLRAEGWFTPTPR</sequence>
<dbReference type="PANTHER" id="PTHR43794:SF11">
    <property type="entry name" value="AMIDOHYDROLASE-RELATED DOMAIN-CONTAINING PROTEIN"/>
    <property type="match status" value="1"/>
</dbReference>
<organism evidence="3 4">
    <name type="scientific">Paractinoplanes bogorensis</name>
    <dbReference type="NCBI Taxonomy" id="1610840"/>
    <lineage>
        <taxon>Bacteria</taxon>
        <taxon>Bacillati</taxon>
        <taxon>Actinomycetota</taxon>
        <taxon>Actinomycetes</taxon>
        <taxon>Micromonosporales</taxon>
        <taxon>Micromonosporaceae</taxon>
        <taxon>Paractinoplanes</taxon>
    </lineage>
</organism>
<accession>A0ABS5YV28</accession>
<dbReference type="InterPro" id="IPR032466">
    <property type="entry name" value="Metal_Hydrolase"/>
</dbReference>
<dbReference type="EMBL" id="JAHKKG010000008">
    <property type="protein sequence ID" value="MBU2667223.1"/>
    <property type="molecule type" value="Genomic_DNA"/>
</dbReference>